<organism evidence="2 3">
    <name type="scientific">Govanella unica</name>
    <dbReference type="NCBI Taxonomy" id="2975056"/>
    <lineage>
        <taxon>Bacteria</taxon>
        <taxon>Pseudomonadati</taxon>
        <taxon>Pseudomonadota</taxon>
        <taxon>Alphaproteobacteria</taxon>
        <taxon>Emcibacterales</taxon>
        <taxon>Govanellaceae</taxon>
        <taxon>Govanella</taxon>
    </lineage>
</organism>
<evidence type="ECO:0000259" key="1">
    <source>
        <dbReference type="Pfam" id="PF13590"/>
    </source>
</evidence>
<dbReference type="PROSITE" id="PS51257">
    <property type="entry name" value="PROKAR_LIPOPROTEIN"/>
    <property type="match status" value="1"/>
</dbReference>
<protein>
    <submittedName>
        <fullName evidence="2">DUF4136 domain-containing protein</fullName>
    </submittedName>
</protein>
<reference evidence="2" key="2">
    <citation type="journal article" date="2023" name="Syst. Appl. Microbiol.">
        <title>Govania unica gen. nov., sp. nov., a rare biosphere bacterium that represents a novel family in the class Alphaproteobacteria.</title>
        <authorList>
            <person name="Vandamme P."/>
            <person name="Peeters C."/>
            <person name="Hettiarachchi A."/>
            <person name="Cnockaert M."/>
            <person name="Carlier A."/>
        </authorList>
    </citation>
    <scope>NUCLEOTIDE SEQUENCE</scope>
    <source>
        <strain evidence="2">LMG 31809</strain>
    </source>
</reference>
<reference evidence="2" key="1">
    <citation type="submission" date="2022-08" db="EMBL/GenBank/DDBJ databases">
        <authorList>
            <person name="Vandamme P."/>
            <person name="Hettiarachchi A."/>
            <person name="Peeters C."/>
            <person name="Cnockaert M."/>
            <person name="Carlier A."/>
        </authorList>
    </citation>
    <scope>NUCLEOTIDE SEQUENCE</scope>
    <source>
        <strain evidence="2">LMG 31809</strain>
    </source>
</reference>
<name>A0A9X3Z6Y7_9PROT</name>
<dbReference type="Pfam" id="PF13590">
    <property type="entry name" value="DUF4136"/>
    <property type="match status" value="1"/>
</dbReference>
<keyword evidence="3" id="KW-1185">Reference proteome</keyword>
<evidence type="ECO:0000313" key="3">
    <source>
        <dbReference type="Proteomes" id="UP001141619"/>
    </source>
</evidence>
<feature type="domain" description="DUF4136" evidence="1">
    <location>
        <begin position="27"/>
        <end position="192"/>
    </location>
</feature>
<comment type="caution">
    <text evidence="2">The sequence shown here is derived from an EMBL/GenBank/DDBJ whole genome shotgun (WGS) entry which is preliminary data.</text>
</comment>
<dbReference type="InterPro" id="IPR025411">
    <property type="entry name" value="DUF4136"/>
</dbReference>
<dbReference type="AlphaFoldDB" id="A0A9X3Z6Y7"/>
<evidence type="ECO:0000313" key="2">
    <source>
        <dbReference type="EMBL" id="MDA5193414.1"/>
    </source>
</evidence>
<dbReference type="Proteomes" id="UP001141619">
    <property type="component" value="Unassembled WGS sequence"/>
</dbReference>
<dbReference type="RefSeq" id="WP_274943117.1">
    <property type="nucleotide sequence ID" value="NZ_JANWOI010000002.1"/>
</dbReference>
<dbReference type="EMBL" id="JANWOI010000002">
    <property type="protein sequence ID" value="MDA5193414.1"/>
    <property type="molecule type" value="Genomic_DNA"/>
</dbReference>
<gene>
    <name evidence="2" type="ORF">NYP16_05525</name>
</gene>
<sequence length="208" mass="21674">MRAIGLGIMAIGLLLAGCAEQISSDVTRFNQLTLAPQGETVAVVAADKNLEKSMEFGQYAARLQEKLMAQGYRMPVAGTLPDIMAELDYGVTPGPAGLRDSQRSPVSVGVGMSGGSGGWHGGGVGVGVSTGFGLGGSSDGDAVFTRRLGLVMTRTRDNMRVFEGRVVSTGGTADLGQVMPYLMNALFTDFPGKNGETRKIEQPLKSAN</sequence>
<proteinExistence type="predicted"/>
<accession>A0A9X3Z6Y7</accession>